<name>A0A239PQQ1_9PROT</name>
<proteinExistence type="predicted"/>
<dbReference type="GO" id="GO:0006508">
    <property type="term" value="P:proteolysis"/>
    <property type="evidence" value="ECO:0007669"/>
    <property type="project" value="UniProtKB-KW"/>
</dbReference>
<evidence type="ECO:0000256" key="9">
    <source>
        <dbReference type="PIRSR" id="PIRSR611782-2"/>
    </source>
</evidence>
<dbReference type="InterPro" id="IPR009003">
    <property type="entry name" value="Peptidase_S1_PA"/>
</dbReference>
<evidence type="ECO:0000313" key="13">
    <source>
        <dbReference type="Proteomes" id="UP000198346"/>
    </source>
</evidence>
<feature type="chain" id="PRO_5038368038" evidence="10">
    <location>
        <begin position="25"/>
        <end position="458"/>
    </location>
</feature>
<dbReference type="InterPro" id="IPR036034">
    <property type="entry name" value="PDZ_sf"/>
</dbReference>
<evidence type="ECO:0000256" key="5">
    <source>
        <dbReference type="ARBA" id="ARBA00022764"/>
    </source>
</evidence>
<comment type="subcellular location">
    <subcellularLocation>
        <location evidence="1">Periplasm</location>
    </subcellularLocation>
</comment>
<evidence type="ECO:0000256" key="3">
    <source>
        <dbReference type="ARBA" id="ARBA00022729"/>
    </source>
</evidence>
<dbReference type="InterPro" id="IPR001478">
    <property type="entry name" value="PDZ"/>
</dbReference>
<dbReference type="EMBL" id="FZQA01000002">
    <property type="protein sequence ID" value="SNT72470.1"/>
    <property type="molecule type" value="Genomic_DNA"/>
</dbReference>
<feature type="binding site" evidence="9">
    <location>
        <position position="123"/>
    </location>
    <ligand>
        <name>substrate</name>
    </ligand>
</feature>
<dbReference type="InterPro" id="IPR041489">
    <property type="entry name" value="PDZ_6"/>
</dbReference>
<dbReference type="PRINTS" id="PR00834">
    <property type="entry name" value="PROTEASES2C"/>
</dbReference>
<dbReference type="GO" id="GO:0042597">
    <property type="term" value="C:periplasmic space"/>
    <property type="evidence" value="ECO:0007669"/>
    <property type="project" value="UniProtKB-SubCell"/>
</dbReference>
<feature type="active site" description="Charge relay system" evidence="8">
    <location>
        <position position="93"/>
    </location>
</feature>
<keyword evidence="5" id="KW-0574">Periplasm</keyword>
<evidence type="ECO:0000259" key="11">
    <source>
        <dbReference type="PROSITE" id="PS50106"/>
    </source>
</evidence>
<gene>
    <name evidence="12" type="ORF">SAMN06297382_1515</name>
</gene>
<feature type="binding site" evidence="9">
    <location>
        <position position="93"/>
    </location>
    <ligand>
        <name>substrate</name>
    </ligand>
</feature>
<dbReference type="InterPro" id="IPR001940">
    <property type="entry name" value="Peptidase_S1C"/>
</dbReference>
<dbReference type="AlphaFoldDB" id="A0A239PQQ1"/>
<evidence type="ECO:0000256" key="4">
    <source>
        <dbReference type="ARBA" id="ARBA00022737"/>
    </source>
</evidence>
<evidence type="ECO:0000256" key="8">
    <source>
        <dbReference type="PIRSR" id="PIRSR611782-1"/>
    </source>
</evidence>
<evidence type="ECO:0000313" key="12">
    <source>
        <dbReference type="EMBL" id="SNT72470.1"/>
    </source>
</evidence>
<sequence length="458" mass="48305">MFGGRVAIILIAVGAAMFFSEAPAAPRSAPESFADLAEALTPSVVNISTAQRVQGAVATGELEPLARKFGGRAVSLGSGFIIDPVGIVVTNNHVIENADEITVTLNDGREFKAAIRGVDRETDLAVLQLDAPGQRFPHVTFGDSDKARVGDWVLAIGNPFGLGGSVTVGIISARNRDIEAGNFDDFIQTDAAINRGNSGGPLFDLEGKVIGVNTAIYSQTGGSVGVGFAVPAGLASTVVEQLLEYGETRRGWLGVTIEEMTSQRAAELGLDRPRGAVVTIVRPNSPAAAAGIAPNDVILEFNRKPVGSVRDLTRAVAQTPVGSTARVTLMRGSRRIILDVRLDRREKRVLAASSSLDALPLGAMKSSGLTLQKPSREVTAAFGLPPDIEGVVVTAVDPDSPAAIVLQPGDVILEIGWERITRPEAAVDKLEKLRNLNSGPVQIYVQRGDLLFFELLRP</sequence>
<feature type="active site" description="Charge relay system" evidence="8">
    <location>
        <position position="198"/>
    </location>
</feature>
<dbReference type="PANTHER" id="PTHR43343:SF3">
    <property type="entry name" value="PROTEASE DO-LIKE 8, CHLOROPLASTIC"/>
    <property type="match status" value="1"/>
</dbReference>
<keyword evidence="6" id="KW-0378">Hydrolase</keyword>
<feature type="domain" description="PDZ" evidence="11">
    <location>
        <begin position="368"/>
        <end position="425"/>
    </location>
</feature>
<dbReference type="InterPro" id="IPR011782">
    <property type="entry name" value="Pept_S1C_Do"/>
</dbReference>
<keyword evidence="3 10" id="KW-0732">Signal</keyword>
<keyword evidence="13" id="KW-1185">Reference proteome</keyword>
<keyword evidence="4" id="KW-0677">Repeat</keyword>
<dbReference type="Pfam" id="PF13365">
    <property type="entry name" value="Trypsin_2"/>
    <property type="match status" value="1"/>
</dbReference>
<feature type="domain" description="PDZ" evidence="11">
    <location>
        <begin position="242"/>
        <end position="313"/>
    </location>
</feature>
<dbReference type="Gene3D" id="2.40.10.120">
    <property type="match status" value="1"/>
</dbReference>
<dbReference type="InterPro" id="IPR051201">
    <property type="entry name" value="Chloro_Bact_Ser_Proteases"/>
</dbReference>
<organism evidence="12 13">
    <name type="scientific">Amphiplicatus metriothermophilus</name>
    <dbReference type="NCBI Taxonomy" id="1519374"/>
    <lineage>
        <taxon>Bacteria</taxon>
        <taxon>Pseudomonadati</taxon>
        <taxon>Pseudomonadota</taxon>
        <taxon>Alphaproteobacteria</taxon>
        <taxon>Parvularculales</taxon>
        <taxon>Parvularculaceae</taxon>
        <taxon>Amphiplicatus</taxon>
    </lineage>
</organism>
<feature type="signal peptide" evidence="10">
    <location>
        <begin position="1"/>
        <end position="24"/>
    </location>
</feature>
<keyword evidence="2 12" id="KW-0645">Protease</keyword>
<evidence type="ECO:0000256" key="10">
    <source>
        <dbReference type="SAM" id="SignalP"/>
    </source>
</evidence>
<dbReference type="Pfam" id="PF17820">
    <property type="entry name" value="PDZ_6"/>
    <property type="match status" value="1"/>
</dbReference>
<protein>
    <submittedName>
        <fullName evidence="12">Serine protease Do</fullName>
    </submittedName>
</protein>
<dbReference type="SUPFAM" id="SSF50156">
    <property type="entry name" value="PDZ domain-like"/>
    <property type="match status" value="2"/>
</dbReference>
<dbReference type="Proteomes" id="UP000198346">
    <property type="component" value="Unassembled WGS sequence"/>
</dbReference>
<evidence type="ECO:0000256" key="1">
    <source>
        <dbReference type="ARBA" id="ARBA00004418"/>
    </source>
</evidence>
<dbReference type="NCBIfam" id="TIGR02037">
    <property type="entry name" value="degP_htrA_DO"/>
    <property type="match status" value="1"/>
</dbReference>
<dbReference type="PANTHER" id="PTHR43343">
    <property type="entry name" value="PEPTIDASE S12"/>
    <property type="match status" value="1"/>
</dbReference>
<accession>A0A239PQQ1</accession>
<keyword evidence="7" id="KW-0720">Serine protease</keyword>
<dbReference type="Gene3D" id="2.30.42.10">
    <property type="match status" value="2"/>
</dbReference>
<evidence type="ECO:0000256" key="2">
    <source>
        <dbReference type="ARBA" id="ARBA00022670"/>
    </source>
</evidence>
<reference evidence="12 13" key="1">
    <citation type="submission" date="2017-07" db="EMBL/GenBank/DDBJ databases">
        <authorList>
            <person name="Sun Z.S."/>
            <person name="Albrecht U."/>
            <person name="Echele G."/>
            <person name="Lee C.C."/>
        </authorList>
    </citation>
    <scope>NUCLEOTIDE SEQUENCE [LARGE SCALE GENOMIC DNA]</scope>
    <source>
        <strain evidence="12 13">CGMCC 1.12710</strain>
    </source>
</reference>
<dbReference type="GO" id="GO:0004252">
    <property type="term" value="F:serine-type endopeptidase activity"/>
    <property type="evidence" value="ECO:0007669"/>
    <property type="project" value="InterPro"/>
</dbReference>
<feature type="binding site" evidence="9">
    <location>
        <begin position="196"/>
        <end position="198"/>
    </location>
    <ligand>
        <name>substrate</name>
    </ligand>
</feature>
<dbReference type="SMART" id="SM00228">
    <property type="entry name" value="PDZ"/>
    <property type="match status" value="2"/>
</dbReference>
<dbReference type="PROSITE" id="PS50106">
    <property type="entry name" value="PDZ"/>
    <property type="match status" value="2"/>
</dbReference>
<feature type="active site" description="Charge relay system" evidence="8">
    <location>
        <position position="123"/>
    </location>
</feature>
<evidence type="ECO:0000256" key="6">
    <source>
        <dbReference type="ARBA" id="ARBA00022801"/>
    </source>
</evidence>
<evidence type="ECO:0000256" key="7">
    <source>
        <dbReference type="ARBA" id="ARBA00022825"/>
    </source>
</evidence>
<dbReference type="SUPFAM" id="SSF50494">
    <property type="entry name" value="Trypsin-like serine proteases"/>
    <property type="match status" value="1"/>
</dbReference>
<dbReference type="Pfam" id="PF13180">
    <property type="entry name" value="PDZ_2"/>
    <property type="match status" value="1"/>
</dbReference>